<feature type="domain" description="Hemerythrin-like" evidence="2">
    <location>
        <begin position="134"/>
        <end position="258"/>
    </location>
</feature>
<organism evidence="3 4">
    <name type="scientific">Citrus clementina</name>
    <name type="common">Clementine</name>
    <name type="synonym">Citrus deliciosa x Citrus sinensis</name>
    <dbReference type="NCBI Taxonomy" id="85681"/>
    <lineage>
        <taxon>Eukaryota</taxon>
        <taxon>Viridiplantae</taxon>
        <taxon>Streptophyta</taxon>
        <taxon>Embryophyta</taxon>
        <taxon>Tracheophyta</taxon>
        <taxon>Spermatophyta</taxon>
        <taxon>Magnoliopsida</taxon>
        <taxon>eudicotyledons</taxon>
        <taxon>Gunneridae</taxon>
        <taxon>Pentapetalae</taxon>
        <taxon>rosids</taxon>
        <taxon>malvids</taxon>
        <taxon>Sapindales</taxon>
        <taxon>Rutaceae</taxon>
        <taxon>Aurantioideae</taxon>
        <taxon>Citrus</taxon>
    </lineage>
</organism>
<evidence type="ECO:0000313" key="3">
    <source>
        <dbReference type="EMBL" id="ESR58980.1"/>
    </source>
</evidence>
<dbReference type="KEGG" id="cic:CICLE_v10015947mg"/>
<keyword evidence="4" id="KW-1185">Reference proteome</keyword>
<gene>
    <name evidence="3" type="ORF">CICLE_v10015947mg</name>
</gene>
<feature type="coiled-coil region" evidence="1">
    <location>
        <begin position="223"/>
        <end position="250"/>
    </location>
</feature>
<dbReference type="PANTHER" id="PTHR35739:SF1">
    <property type="entry name" value="OS01G0861700 PROTEIN"/>
    <property type="match status" value="1"/>
</dbReference>
<sequence length="321" mass="36170">MGNCFTTATTITTTTATTAAAFTSKKSTAEIAPYDCVVKVNKPTPSVRLCGSPNSILTAYVRFALLYKSISPRFIPCDNPIFETEVPTVLRVGSESVSGSRQTLLDFVESKFPEPSLNNIGDADDGDEVSPRVVRMMRMQHGSLRWHLARMVRWAEDLAKRKGKKAGDPTVGSPKMEFKKFASTYSQLLELLLEHAQMEERVVFPGLEKDDRESSIMLMKDMMIKQKEALRNLSVRLKSLQKHCKEHFEEEERDLLPLVEATELSTEQQKRTLAQCVSAMQGTHSRLFNFFLEGLTPEEAMQYLDLTTYAVIKNNLSPNFV</sequence>
<dbReference type="PANTHER" id="PTHR35739">
    <property type="entry name" value="OS01G0861700 PROTEIN"/>
    <property type="match status" value="1"/>
</dbReference>
<evidence type="ECO:0000259" key="2">
    <source>
        <dbReference type="Pfam" id="PF01814"/>
    </source>
</evidence>
<dbReference type="Gene3D" id="1.20.120.520">
    <property type="entry name" value="nmb1532 protein domain like"/>
    <property type="match status" value="1"/>
</dbReference>
<keyword evidence="1" id="KW-0175">Coiled coil</keyword>
<dbReference type="InParanoid" id="V4U4G5"/>
<dbReference type="eggNOG" id="ENOG502QU1N">
    <property type="taxonomic scope" value="Eukaryota"/>
</dbReference>
<accession>V4U4G5</accession>
<dbReference type="Gramene" id="ESR58981">
    <property type="protein sequence ID" value="ESR58981"/>
    <property type="gene ID" value="CICLE_v10015947mg"/>
</dbReference>
<dbReference type="Pfam" id="PF01814">
    <property type="entry name" value="Hemerythrin"/>
    <property type="match status" value="1"/>
</dbReference>
<name>V4U4G5_CITCL</name>
<dbReference type="FunCoup" id="V4U4G5">
    <property type="interactions" value="1410"/>
</dbReference>
<dbReference type="Proteomes" id="UP000030687">
    <property type="component" value="Unassembled WGS sequence"/>
</dbReference>
<dbReference type="AlphaFoldDB" id="V4U4G5"/>
<dbReference type="EMBL" id="KI536312">
    <property type="protein sequence ID" value="ESR58980.1"/>
    <property type="molecule type" value="Genomic_DNA"/>
</dbReference>
<evidence type="ECO:0000313" key="4">
    <source>
        <dbReference type="Proteomes" id="UP000030687"/>
    </source>
</evidence>
<dbReference type="Gramene" id="ESR58980">
    <property type="protein sequence ID" value="ESR58980"/>
    <property type="gene ID" value="CICLE_v10015947mg"/>
</dbReference>
<dbReference type="EMBL" id="KI536312">
    <property type="protein sequence ID" value="ESR58981.1"/>
    <property type="molecule type" value="Genomic_DNA"/>
</dbReference>
<dbReference type="OMA" id="MLWHMER"/>
<proteinExistence type="predicted"/>
<dbReference type="CDD" id="cd12108">
    <property type="entry name" value="Hr-like"/>
    <property type="match status" value="1"/>
</dbReference>
<reference evidence="3 4" key="1">
    <citation type="submission" date="2013-10" db="EMBL/GenBank/DDBJ databases">
        <authorList>
            <consortium name="International Citrus Genome Consortium"/>
            <person name="Jenkins J."/>
            <person name="Schmutz J."/>
            <person name="Prochnik S."/>
            <person name="Rokhsar D."/>
            <person name="Gmitter F."/>
            <person name="Ollitrault P."/>
            <person name="Machado M."/>
            <person name="Talon M."/>
            <person name="Wincker P."/>
            <person name="Jaillon O."/>
            <person name="Morgante M."/>
        </authorList>
    </citation>
    <scope>NUCLEOTIDE SEQUENCE</scope>
    <source>
        <strain evidence="4">cv. Clemenules</strain>
    </source>
</reference>
<evidence type="ECO:0000256" key="1">
    <source>
        <dbReference type="SAM" id="Coils"/>
    </source>
</evidence>
<dbReference type="STRING" id="85681.V4U4G5"/>
<dbReference type="InterPro" id="IPR012312">
    <property type="entry name" value="Hemerythrin-like"/>
</dbReference>
<protein>
    <recommendedName>
        <fullName evidence="2">Hemerythrin-like domain-containing protein</fullName>
    </recommendedName>
</protein>